<accession>A0A1F7U7K0</accession>
<reference evidence="1 2" key="1">
    <citation type="journal article" date="2016" name="Nat. Commun.">
        <title>Thousands of microbial genomes shed light on interconnected biogeochemical processes in an aquifer system.</title>
        <authorList>
            <person name="Anantharaman K."/>
            <person name="Brown C.T."/>
            <person name="Hug L.A."/>
            <person name="Sharon I."/>
            <person name="Castelle C.J."/>
            <person name="Probst A.J."/>
            <person name="Thomas B.C."/>
            <person name="Singh A."/>
            <person name="Wilkins M.J."/>
            <person name="Karaoz U."/>
            <person name="Brodie E.L."/>
            <person name="Williams K.H."/>
            <person name="Hubbard S.S."/>
            <person name="Banfield J.F."/>
        </authorList>
    </citation>
    <scope>NUCLEOTIDE SEQUENCE [LARGE SCALE GENOMIC DNA]</scope>
</reference>
<dbReference type="Pfam" id="PF06821">
    <property type="entry name" value="Ser_hydrolase"/>
    <property type="match status" value="1"/>
</dbReference>
<gene>
    <name evidence="1" type="ORF">A3D72_03580</name>
</gene>
<dbReference type="InterPro" id="IPR010662">
    <property type="entry name" value="RBBP9/YdeN"/>
</dbReference>
<protein>
    <recommendedName>
        <fullName evidence="3">Alpha/beta hydrolase</fullName>
    </recommendedName>
</protein>
<dbReference type="SUPFAM" id="SSF53474">
    <property type="entry name" value="alpha/beta-Hydrolases"/>
    <property type="match status" value="1"/>
</dbReference>
<proteinExistence type="predicted"/>
<dbReference type="Proteomes" id="UP000176303">
    <property type="component" value="Unassembled WGS sequence"/>
</dbReference>
<dbReference type="EMBL" id="MGDZ01000004">
    <property type="protein sequence ID" value="OGL74233.1"/>
    <property type="molecule type" value="Genomic_DNA"/>
</dbReference>
<dbReference type="Gene3D" id="3.40.50.1820">
    <property type="entry name" value="alpha/beta hydrolase"/>
    <property type="match status" value="1"/>
</dbReference>
<dbReference type="GO" id="GO:0016787">
    <property type="term" value="F:hydrolase activity"/>
    <property type="evidence" value="ECO:0007669"/>
    <property type="project" value="InterPro"/>
</dbReference>
<name>A0A1F7U7K0_9BACT</name>
<organism evidence="1 2">
    <name type="scientific">Candidatus Uhrbacteria bacterium RIFCSPHIGHO2_02_FULL_57_19</name>
    <dbReference type="NCBI Taxonomy" id="1802391"/>
    <lineage>
        <taxon>Bacteria</taxon>
        <taxon>Candidatus Uhriibacteriota</taxon>
    </lineage>
</organism>
<comment type="caution">
    <text evidence="1">The sequence shown here is derived from an EMBL/GenBank/DDBJ whole genome shotgun (WGS) entry which is preliminary data.</text>
</comment>
<evidence type="ECO:0008006" key="3">
    <source>
        <dbReference type="Google" id="ProtNLM"/>
    </source>
</evidence>
<dbReference type="AlphaFoldDB" id="A0A1F7U7K0"/>
<evidence type="ECO:0000313" key="2">
    <source>
        <dbReference type="Proteomes" id="UP000176303"/>
    </source>
</evidence>
<evidence type="ECO:0000313" key="1">
    <source>
        <dbReference type="EMBL" id="OGL74233.1"/>
    </source>
</evidence>
<sequence length="191" mass="20963">MKRVFIVHGWDGYPEECWFPWLKQELEQRGFGVEVPQMPNPDAPTIQTWVPHLSKMIGTPDQETYLVGHSIGVQTILRYLQTVEALVGGVVAVAGFFTLIPGSIGTADDEAVAQPWLTTPMDVEKIKGNASKVVAIFSDNDRFVPLENVEMFQARLGAETIVLHNKGHIGGSDNAKDVPEILDTVLKIAGV</sequence>
<dbReference type="PANTHER" id="PTHR15394:SF3">
    <property type="entry name" value="SERINE HYDROLASE RBBP9"/>
    <property type="match status" value="1"/>
</dbReference>
<dbReference type="STRING" id="1802391.A3D72_03580"/>
<dbReference type="PANTHER" id="PTHR15394">
    <property type="entry name" value="SERINE HYDROLASE RBBP9"/>
    <property type="match status" value="1"/>
</dbReference>
<dbReference type="InterPro" id="IPR029058">
    <property type="entry name" value="AB_hydrolase_fold"/>
</dbReference>